<evidence type="ECO:0000313" key="1">
    <source>
        <dbReference type="EMBL" id="GBF04568.1"/>
    </source>
</evidence>
<dbReference type="OrthoDB" id="9862754at2"/>
<dbReference type="EMBL" id="BFAG01000002">
    <property type="protein sequence ID" value="GBF04568.1"/>
    <property type="molecule type" value="Genomic_DNA"/>
</dbReference>
<evidence type="ECO:0000313" key="2">
    <source>
        <dbReference type="Proteomes" id="UP000236569"/>
    </source>
</evidence>
<keyword evidence="2" id="KW-1185">Reference proteome</keyword>
<accession>A0A2I9DEY6</accession>
<dbReference type="AlphaFoldDB" id="A0A2I9DEY6"/>
<dbReference type="RefSeq" id="WP_103128072.1">
    <property type="nucleotide sequence ID" value="NZ_BFAG01000002.1"/>
</dbReference>
<gene>
    <name evidence="1" type="ORF">DAERI_020165</name>
</gene>
<name>A0A2I9DEY6_9DEIO</name>
<sequence>MLMLEMTGALAGAIQRYGRQAIQADLKVKRVTALNAAAILLGYQDHRQARSEVLRGDEPCLPLRRYGRTYMERAQHALDELLDKHNLPAAASDDVGRFARQMLIEHDYALCELLGGEPVLTQVLDAGMNTVVADPRMWVSTALQRVLTCELSSRYGGRFGMIDHAGLYQAGLPNEHRLHDGGLRFNLRPLRPNIFYRARVDFTCERIALPIITEAVLAEYDSYMLSLCASVHAVFPTAPEQAVEQWTSLPGHRGWSGSRQKPYALIVVRSGRVAVDMANLG</sequence>
<dbReference type="Proteomes" id="UP000236569">
    <property type="component" value="Unassembled WGS sequence"/>
</dbReference>
<comment type="caution">
    <text evidence="1">The sequence shown here is derived from an EMBL/GenBank/DDBJ whole genome shotgun (WGS) entry which is preliminary data.</text>
</comment>
<reference evidence="2" key="1">
    <citation type="submission" date="2018-01" db="EMBL/GenBank/DDBJ databases">
        <title>Draft Genome Sequence of the Radioresistant Bacterium Deinococcus aerius TR0125, Isolated from the Higher Atmosphere above Japan.</title>
        <authorList>
            <person name="Satoh K."/>
            <person name="Arai H."/>
            <person name="Sanzen T."/>
            <person name="Kawaguchi Y."/>
            <person name="Hayashi H."/>
            <person name="Yokobori S."/>
            <person name="Yamagishi A."/>
            <person name="Oono Y."/>
            <person name="Narumi I."/>
        </authorList>
    </citation>
    <scope>NUCLEOTIDE SEQUENCE [LARGE SCALE GENOMIC DNA]</scope>
    <source>
        <strain evidence="2">TR0125</strain>
    </source>
</reference>
<proteinExistence type="predicted"/>
<organism evidence="1 2">
    <name type="scientific">Deinococcus aerius</name>
    <dbReference type="NCBI Taxonomy" id="200253"/>
    <lineage>
        <taxon>Bacteria</taxon>
        <taxon>Thermotogati</taxon>
        <taxon>Deinococcota</taxon>
        <taxon>Deinococci</taxon>
        <taxon>Deinococcales</taxon>
        <taxon>Deinococcaceae</taxon>
        <taxon>Deinococcus</taxon>
    </lineage>
</organism>
<protein>
    <submittedName>
        <fullName evidence="1">Uncharacterized protein</fullName>
    </submittedName>
</protein>